<comment type="caution">
    <text evidence="1">The sequence shown here is derived from an EMBL/GenBank/DDBJ whole genome shotgun (WGS) entry which is preliminary data.</text>
</comment>
<organism evidence="1 2">
    <name type="scientific">Segatella buccae</name>
    <dbReference type="NCBI Taxonomy" id="28126"/>
    <lineage>
        <taxon>Bacteria</taxon>
        <taxon>Pseudomonadati</taxon>
        <taxon>Bacteroidota</taxon>
        <taxon>Bacteroidia</taxon>
        <taxon>Bacteroidales</taxon>
        <taxon>Prevotellaceae</taxon>
        <taxon>Segatella</taxon>
    </lineage>
</organism>
<dbReference type="Pfam" id="PF10387">
    <property type="entry name" value="DUF2442"/>
    <property type="match status" value="1"/>
</dbReference>
<dbReference type="SUPFAM" id="SSF143880">
    <property type="entry name" value="NE0471 N-terminal domain-like"/>
    <property type="match status" value="1"/>
</dbReference>
<proteinExistence type="predicted"/>
<reference evidence="1 2" key="1">
    <citation type="submission" date="2018-06" db="EMBL/GenBank/DDBJ databases">
        <authorList>
            <consortium name="Pathogen Informatics"/>
            <person name="Doyle S."/>
        </authorList>
    </citation>
    <scope>NUCLEOTIDE SEQUENCE [LARGE SCALE GENOMIC DNA]</scope>
    <source>
        <strain evidence="1 2">NCTC13063</strain>
    </source>
</reference>
<dbReference type="InterPro" id="IPR036782">
    <property type="entry name" value="NE0471-like_N"/>
</dbReference>
<dbReference type="AlphaFoldDB" id="A0AAQ1ZLD2"/>
<protein>
    <submittedName>
        <fullName evidence="1">Protein of uncharacterized function (DUF2442)</fullName>
    </submittedName>
</protein>
<gene>
    <name evidence="1" type="ORF">NCTC13063_02305</name>
</gene>
<dbReference type="InterPro" id="IPR018841">
    <property type="entry name" value="DUF2442"/>
</dbReference>
<dbReference type="EMBL" id="UGTJ01000002">
    <property type="protein sequence ID" value="SUB96543.1"/>
    <property type="molecule type" value="Genomic_DNA"/>
</dbReference>
<accession>A0AAQ1ZLD2</accession>
<dbReference type="Proteomes" id="UP000255283">
    <property type="component" value="Unassembled WGS sequence"/>
</dbReference>
<evidence type="ECO:0000313" key="2">
    <source>
        <dbReference type="Proteomes" id="UP000255283"/>
    </source>
</evidence>
<sequence length="78" mass="9228">MFTEVVKAEYAGGYRVRLWFNNHIEKTVDLESSLKGKVFEPLKDKEKFKCFTIRFNTIEWENGADFAPEYLMELPMAE</sequence>
<name>A0AAQ1ZLD2_9BACT</name>
<dbReference type="RefSeq" id="WP_007411747.1">
    <property type="nucleotide sequence ID" value="NZ_DBFWLE010000019.1"/>
</dbReference>
<evidence type="ECO:0000313" key="1">
    <source>
        <dbReference type="EMBL" id="SUB96543.1"/>
    </source>
</evidence>
<dbReference type="Gene3D" id="3.30.2020.10">
    <property type="entry name" value="NE0471-like N-terminal domain"/>
    <property type="match status" value="1"/>
</dbReference>